<dbReference type="Gene3D" id="1.10.3470.10">
    <property type="entry name" value="ABC transporter involved in vitamin B12 uptake, BtuC"/>
    <property type="match status" value="1"/>
</dbReference>
<evidence type="ECO:0000256" key="8">
    <source>
        <dbReference type="SAM" id="Phobius"/>
    </source>
</evidence>
<feature type="transmembrane region" description="Helical" evidence="8">
    <location>
        <begin position="245"/>
        <end position="270"/>
    </location>
</feature>
<dbReference type="GO" id="GO:0022857">
    <property type="term" value="F:transmembrane transporter activity"/>
    <property type="evidence" value="ECO:0007669"/>
    <property type="project" value="InterPro"/>
</dbReference>
<dbReference type="PANTHER" id="PTHR30472">
    <property type="entry name" value="FERRIC ENTEROBACTIN TRANSPORT SYSTEM PERMEASE PROTEIN"/>
    <property type="match status" value="1"/>
</dbReference>
<proteinExistence type="inferred from homology"/>
<keyword evidence="7 8" id="KW-0472">Membrane</keyword>
<feature type="transmembrane region" description="Helical" evidence="8">
    <location>
        <begin position="207"/>
        <end position="225"/>
    </location>
</feature>
<feature type="transmembrane region" description="Helical" evidence="8">
    <location>
        <begin position="153"/>
        <end position="172"/>
    </location>
</feature>
<evidence type="ECO:0000256" key="6">
    <source>
        <dbReference type="ARBA" id="ARBA00022989"/>
    </source>
</evidence>
<accession>A0A0Q2R4R7</accession>
<dbReference type="SUPFAM" id="SSF81345">
    <property type="entry name" value="ABC transporter involved in vitamin B12 uptake, BtuC"/>
    <property type="match status" value="1"/>
</dbReference>
<dbReference type="EMBL" id="LKHS01000004">
    <property type="protein sequence ID" value="KQH87125.1"/>
    <property type="molecule type" value="Genomic_DNA"/>
</dbReference>
<dbReference type="InterPro" id="IPR000522">
    <property type="entry name" value="ABC_transptr_permease_BtuC"/>
</dbReference>
<feature type="transmembrane region" description="Helical" evidence="8">
    <location>
        <begin position="66"/>
        <end position="83"/>
    </location>
</feature>
<dbReference type="Proteomes" id="UP000051221">
    <property type="component" value="Unassembled WGS sequence"/>
</dbReference>
<feature type="transmembrane region" description="Helical" evidence="8">
    <location>
        <begin position="12"/>
        <end position="34"/>
    </location>
</feature>
<evidence type="ECO:0000256" key="7">
    <source>
        <dbReference type="ARBA" id="ARBA00023136"/>
    </source>
</evidence>
<feature type="transmembrane region" description="Helical" evidence="8">
    <location>
        <begin position="95"/>
        <end position="114"/>
    </location>
</feature>
<comment type="subcellular location">
    <subcellularLocation>
        <location evidence="1">Cell membrane</location>
        <topology evidence="1">Multi-pass membrane protein</topology>
    </subcellularLocation>
</comment>
<dbReference type="CDD" id="cd06550">
    <property type="entry name" value="TM_ABC_iron-siderophores_like"/>
    <property type="match status" value="1"/>
</dbReference>
<keyword evidence="4" id="KW-1003">Cell membrane</keyword>
<evidence type="ECO:0000256" key="3">
    <source>
        <dbReference type="ARBA" id="ARBA00022448"/>
    </source>
</evidence>
<feature type="transmembrane region" description="Helical" evidence="8">
    <location>
        <begin position="282"/>
        <end position="306"/>
    </location>
</feature>
<keyword evidence="6 8" id="KW-1133">Transmembrane helix</keyword>
<sequence>MRLTPSIQRTGVVITLVVFLLLVAWGALFAYSAVPVSATDALTALWAPNEQVIAHVIVRDIRLPRVLDAALVGASLAAAGTLMQGLTRNPLASPSLFGVNAGAALGMALVTTVFATSSSLSSPLAAMIGGLSAWCLVMMLGGAWKMGAERGQLVLAGIAISALCSALTKASVILVEDQAASVMAWLAGSFAHVEWRTWHMSWPPLSLALVLSMLLAPKVNVLAMGDERVKSLGVNLTLLRVLVGLAVLVLVGISVSTVGAIAFVGLIVPHMARLLVGYDHRILLPVVMLLGAILTLGADIISRAVVFPTETPAGAVLALIGAPCFLYLVRKKQ</sequence>
<organism evidence="9 10">
    <name type="scientific">Vibrio furnissii</name>
    <dbReference type="NCBI Taxonomy" id="29494"/>
    <lineage>
        <taxon>Bacteria</taxon>
        <taxon>Pseudomonadati</taxon>
        <taxon>Pseudomonadota</taxon>
        <taxon>Gammaproteobacteria</taxon>
        <taxon>Vibrionales</taxon>
        <taxon>Vibrionaceae</taxon>
        <taxon>Vibrio</taxon>
    </lineage>
</organism>
<evidence type="ECO:0000256" key="1">
    <source>
        <dbReference type="ARBA" id="ARBA00004651"/>
    </source>
</evidence>
<keyword evidence="10" id="KW-1185">Reference proteome</keyword>
<evidence type="ECO:0000256" key="4">
    <source>
        <dbReference type="ARBA" id="ARBA00022475"/>
    </source>
</evidence>
<feature type="transmembrane region" description="Helical" evidence="8">
    <location>
        <begin position="120"/>
        <end position="141"/>
    </location>
</feature>
<dbReference type="PANTHER" id="PTHR30472:SF1">
    <property type="entry name" value="FE(3+) DICITRATE TRANSPORT SYSTEM PERMEASE PROTEIN FECC-RELATED"/>
    <property type="match status" value="1"/>
</dbReference>
<feature type="transmembrane region" description="Helical" evidence="8">
    <location>
        <begin position="312"/>
        <end position="329"/>
    </location>
</feature>
<evidence type="ECO:0000313" key="9">
    <source>
        <dbReference type="EMBL" id="KQH87125.1"/>
    </source>
</evidence>
<reference evidence="9 10" key="1">
    <citation type="submission" date="2015-08" db="EMBL/GenBank/DDBJ databases">
        <title>Antibacterial properties of a collection of Vibrionaceae strains.</title>
        <authorList>
            <person name="Giubergia S."/>
        </authorList>
    </citation>
    <scope>NUCLEOTIDE SEQUENCE [LARGE SCALE GENOMIC DNA]</scope>
    <source>
        <strain evidence="9 10">S0821</strain>
    </source>
</reference>
<comment type="caution">
    <text evidence="9">The sequence shown here is derived from an EMBL/GenBank/DDBJ whole genome shotgun (WGS) entry which is preliminary data.</text>
</comment>
<dbReference type="GO" id="GO:0033214">
    <property type="term" value="P:siderophore-iron import into cell"/>
    <property type="evidence" value="ECO:0007669"/>
    <property type="project" value="TreeGrafter"/>
</dbReference>
<dbReference type="Pfam" id="PF01032">
    <property type="entry name" value="FecCD"/>
    <property type="match status" value="1"/>
</dbReference>
<dbReference type="InterPro" id="IPR037294">
    <property type="entry name" value="ABC_BtuC-like"/>
</dbReference>
<dbReference type="FunCoup" id="A0A0Q2R4R7">
    <property type="interactions" value="194"/>
</dbReference>
<evidence type="ECO:0000313" key="10">
    <source>
        <dbReference type="Proteomes" id="UP000051221"/>
    </source>
</evidence>
<dbReference type="AlphaFoldDB" id="A0A0Q2R4R7"/>
<protein>
    <submittedName>
        <fullName evidence="9">Iron-dicitrate transporter permease subunit</fullName>
    </submittedName>
</protein>
<evidence type="ECO:0000256" key="5">
    <source>
        <dbReference type="ARBA" id="ARBA00022692"/>
    </source>
</evidence>
<dbReference type="GO" id="GO:0005886">
    <property type="term" value="C:plasma membrane"/>
    <property type="evidence" value="ECO:0007669"/>
    <property type="project" value="UniProtKB-SubCell"/>
</dbReference>
<dbReference type="FunFam" id="1.10.3470.10:FF:000001">
    <property type="entry name" value="Vitamin B12 ABC transporter permease BtuC"/>
    <property type="match status" value="1"/>
</dbReference>
<dbReference type="InParanoid" id="A0A0Q2R4R7"/>
<gene>
    <name evidence="9" type="primary">fecC</name>
    <name evidence="9" type="ORF">AMR76_05230</name>
</gene>
<comment type="similarity">
    <text evidence="2">Belongs to the binding-protein-dependent transport system permease family. FecCD subfamily.</text>
</comment>
<keyword evidence="3" id="KW-0813">Transport</keyword>
<name>A0A0Q2R4R7_VIBFU</name>
<evidence type="ECO:0000256" key="2">
    <source>
        <dbReference type="ARBA" id="ARBA00007935"/>
    </source>
</evidence>
<keyword evidence="5 8" id="KW-0812">Transmembrane</keyword>